<proteinExistence type="predicted"/>
<protein>
    <submittedName>
        <fullName evidence="2">Uncharacterized protein</fullName>
    </submittedName>
</protein>
<feature type="region of interest" description="Disordered" evidence="1">
    <location>
        <begin position="45"/>
        <end position="64"/>
    </location>
</feature>
<organism evidence="2">
    <name type="scientific">mine drainage metagenome</name>
    <dbReference type="NCBI Taxonomy" id="410659"/>
    <lineage>
        <taxon>unclassified sequences</taxon>
        <taxon>metagenomes</taxon>
        <taxon>ecological metagenomes</taxon>
    </lineage>
</organism>
<dbReference type="EMBL" id="MLJW01004925">
    <property type="protein sequence ID" value="OIQ69088.1"/>
    <property type="molecule type" value="Genomic_DNA"/>
</dbReference>
<comment type="caution">
    <text evidence="2">The sequence shown here is derived from an EMBL/GenBank/DDBJ whole genome shotgun (WGS) entry which is preliminary data.</text>
</comment>
<name>A0A1J5PE92_9ZZZZ</name>
<sequence>MVVLFGAERQKTHQVQGVRVVGFHRKGLLAAKLGVEMPPRLQVAKAGPMERGSGGRPGGRKAGSGFFAGGPALATVHRRISKWSLSGQL</sequence>
<reference evidence="2" key="1">
    <citation type="submission" date="2016-10" db="EMBL/GenBank/DDBJ databases">
        <title>Sequence of Gallionella enrichment culture.</title>
        <authorList>
            <person name="Poehlein A."/>
            <person name="Muehling M."/>
            <person name="Daniel R."/>
        </authorList>
    </citation>
    <scope>NUCLEOTIDE SEQUENCE</scope>
</reference>
<feature type="compositionally biased region" description="Gly residues" evidence="1">
    <location>
        <begin position="52"/>
        <end position="64"/>
    </location>
</feature>
<dbReference type="AlphaFoldDB" id="A0A1J5PE92"/>
<evidence type="ECO:0000313" key="2">
    <source>
        <dbReference type="EMBL" id="OIQ69088.1"/>
    </source>
</evidence>
<evidence type="ECO:0000256" key="1">
    <source>
        <dbReference type="SAM" id="MobiDB-lite"/>
    </source>
</evidence>
<accession>A0A1J5PE92</accession>
<gene>
    <name evidence="2" type="ORF">GALL_493130</name>
</gene>